<accession>A0AB35Y374</accession>
<dbReference type="AlphaFoldDB" id="A0AB35Y374"/>
<organism evidence="1 2">
    <name type="scientific">Faecalibacterium wellingii</name>
    <dbReference type="NCBI Taxonomy" id="2929491"/>
    <lineage>
        <taxon>Bacteria</taxon>
        <taxon>Bacillati</taxon>
        <taxon>Bacillota</taxon>
        <taxon>Clostridia</taxon>
        <taxon>Eubacteriales</taxon>
        <taxon>Oscillospiraceae</taxon>
        <taxon>Faecalibacterium</taxon>
    </lineage>
</organism>
<gene>
    <name evidence="1" type="ORF">WF834_02275</name>
</gene>
<proteinExistence type="predicted"/>
<dbReference type="Proteomes" id="UP001373196">
    <property type="component" value="Unassembled WGS sequence"/>
</dbReference>
<evidence type="ECO:0000313" key="2">
    <source>
        <dbReference type="Proteomes" id="UP001373196"/>
    </source>
</evidence>
<comment type="caution">
    <text evidence="1">The sequence shown here is derived from an EMBL/GenBank/DDBJ whole genome shotgun (WGS) entry which is preliminary data.</text>
</comment>
<dbReference type="RefSeq" id="WP_339394732.1">
    <property type="nucleotide sequence ID" value="NZ_JBBFGL010000002.1"/>
</dbReference>
<sequence length="73" mass="8155">MLDTITSINSAVNGVVWGPRRAAGLWAGCWRSCIERRLCGRDIAPMWSAFEIYQKEEEALEAAEVQLDKAANE</sequence>
<evidence type="ECO:0000313" key="1">
    <source>
        <dbReference type="EMBL" id="MEJ5195012.1"/>
    </source>
</evidence>
<reference evidence="1" key="1">
    <citation type="submission" date="2024-03" db="EMBL/GenBank/DDBJ databases">
        <authorList>
            <person name="Plomp N."/>
            <person name="Harmsen H.J."/>
        </authorList>
    </citation>
    <scope>NUCLEOTIDE SEQUENCE</scope>
    <source>
        <strain evidence="1">HTF-128</strain>
    </source>
</reference>
<protein>
    <submittedName>
        <fullName evidence="1">Uncharacterized protein</fullName>
    </submittedName>
</protein>
<dbReference type="EMBL" id="JBBFGL010000002">
    <property type="protein sequence ID" value="MEJ5195012.1"/>
    <property type="molecule type" value="Genomic_DNA"/>
</dbReference>
<name>A0AB35Y374_9FIRM</name>